<evidence type="ECO:0000313" key="1">
    <source>
        <dbReference type="EMBL" id="NDL57664.1"/>
    </source>
</evidence>
<sequence>MSDELTSYLDGDARQRLDDLLREIGAEPSKTAIRFPAAARLIARGPADPEDPDGILEPRIEDVVRIALLTAAAEAWADRPEVLIREMSALYRFGDADEKRAVLRALTPLDPGPDLLPIVEDALRTNDSRLVAAALGSYGARHLGTDAWRQGVLKCLFVGVPLDTVAELHTRMDTDLARMVADYCLERIAAGREVPPDAWKVLDEFPDMIDGRFPAAAREA</sequence>
<dbReference type="NCBIfam" id="NF035938">
    <property type="entry name" value="EboA_domain"/>
    <property type="match status" value="1"/>
</dbReference>
<reference evidence="1 2" key="1">
    <citation type="submission" date="2019-11" db="EMBL/GenBank/DDBJ databases">
        <authorList>
            <person name="Li X.-J."/>
            <person name="Feng X.-M."/>
        </authorList>
    </citation>
    <scope>NUCLEOTIDE SEQUENCE [LARGE SCALE GENOMIC DNA]</scope>
    <source>
        <strain evidence="1 2">XMNu-373</strain>
    </source>
</reference>
<proteinExistence type="predicted"/>
<dbReference type="AlphaFoldDB" id="A0A7K3M2Y9"/>
<accession>A0A7K3M2Y9</accession>
<name>A0A7K3M2Y9_9ACTN</name>
<keyword evidence="2" id="KW-1185">Reference proteome</keyword>
<comment type="caution">
    <text evidence="1">The sequence shown here is derived from an EMBL/GenBank/DDBJ whole genome shotgun (WGS) entry which is preliminary data.</text>
</comment>
<dbReference type="InterPro" id="IPR047715">
    <property type="entry name" value="EboA_dom"/>
</dbReference>
<dbReference type="EMBL" id="WLZY01000003">
    <property type="protein sequence ID" value="NDL57664.1"/>
    <property type="molecule type" value="Genomic_DNA"/>
</dbReference>
<organism evidence="1 2">
    <name type="scientific">Phytoactinopolyspora mesophila</name>
    <dbReference type="NCBI Taxonomy" id="2650750"/>
    <lineage>
        <taxon>Bacteria</taxon>
        <taxon>Bacillati</taxon>
        <taxon>Actinomycetota</taxon>
        <taxon>Actinomycetes</taxon>
        <taxon>Jiangellales</taxon>
        <taxon>Jiangellaceae</taxon>
        <taxon>Phytoactinopolyspora</taxon>
    </lineage>
</organism>
<dbReference type="Proteomes" id="UP000460435">
    <property type="component" value="Unassembled WGS sequence"/>
</dbReference>
<evidence type="ECO:0008006" key="3">
    <source>
        <dbReference type="Google" id="ProtNLM"/>
    </source>
</evidence>
<gene>
    <name evidence="1" type="ORF">F7O44_11325</name>
</gene>
<protein>
    <recommendedName>
        <fullName evidence="3">Sugar phosphate isomerase</fullName>
    </recommendedName>
</protein>
<evidence type="ECO:0000313" key="2">
    <source>
        <dbReference type="Proteomes" id="UP000460435"/>
    </source>
</evidence>